<protein>
    <submittedName>
        <fullName evidence="2">Uncharacterized protein</fullName>
    </submittedName>
</protein>
<dbReference type="InterPro" id="IPR016024">
    <property type="entry name" value="ARM-type_fold"/>
</dbReference>
<accession>A0A9W7LE75</accession>
<dbReference type="SUPFAM" id="SSF48371">
    <property type="entry name" value="ARM repeat"/>
    <property type="match status" value="1"/>
</dbReference>
<feature type="compositionally biased region" description="Acidic residues" evidence="1">
    <location>
        <begin position="39"/>
        <end position="48"/>
    </location>
</feature>
<sequence length="584" mass="64445">MYTQEVRKAKKGSLLMRRRIGLKAPTNEGGGGGNVSDAQLDDDDDIEQAGDTSGISTPSYQHPQMSLDHHYGPASSSPLPAPSGEKKKGIDWHLRLTQAFAAYLTPGDASGLDKMNKRLVHRKLDVAIMEDYLDANPHLLQLLIPKLLSHISLETDKICTALSNLLYCLSEDRGNLVISQTAHIVKEYMSSPAALITLGNMTTNPYGRDLLSRNGTLHKVRELLCGPLKGAELHLEGVLWIASNLVRSGDASWLGSVNWSELHRLAWMGLHGYETSRNSFKELAWLGAFAVARGGREAEESVRGLANAFAGYVCGKGVEEEFAIPCLRVLGNLGVNPVVRSEIVALDTSERSGRFWDALLEIGTRPGIRKEVWWCLGNFIEEASREFKSKVLEHVVESGWAACLGSVKDAVRVHEEFPNKLNDSLRSSCCMDDIVNCVKTAKVLCLRSPLYYPTLESGLERVVDWGYGKGERGEWCAEVASEIIDEYTKEEEEWEGMEGQEIGEDGRFTFGIKGGGGQQQRFDFSSNPPPPGPPLPGDRIGGIALDSYGPRKDLKGRGRGVTNRPAWMEERERKGLQTYDFVNK</sequence>
<dbReference type="Gene3D" id="1.25.10.10">
    <property type="entry name" value="Leucine-rich Repeat Variant"/>
    <property type="match status" value="1"/>
</dbReference>
<dbReference type="Proteomes" id="UP001165065">
    <property type="component" value="Unassembled WGS sequence"/>
</dbReference>
<evidence type="ECO:0000313" key="3">
    <source>
        <dbReference type="Proteomes" id="UP001165065"/>
    </source>
</evidence>
<feature type="region of interest" description="Disordered" evidence="1">
    <location>
        <begin position="1"/>
        <end position="86"/>
    </location>
</feature>
<feature type="compositionally biased region" description="Polar residues" evidence="1">
    <location>
        <begin position="50"/>
        <end position="64"/>
    </location>
</feature>
<dbReference type="EMBL" id="BRYA01000336">
    <property type="protein sequence ID" value="GMI47244.1"/>
    <property type="molecule type" value="Genomic_DNA"/>
</dbReference>
<comment type="caution">
    <text evidence="2">The sequence shown here is derived from an EMBL/GenBank/DDBJ whole genome shotgun (WGS) entry which is preliminary data.</text>
</comment>
<feature type="compositionally biased region" description="Pro residues" evidence="1">
    <location>
        <begin position="527"/>
        <end position="536"/>
    </location>
</feature>
<gene>
    <name evidence="2" type="ORF">TrCOL_g10533</name>
</gene>
<dbReference type="InterPro" id="IPR011989">
    <property type="entry name" value="ARM-like"/>
</dbReference>
<name>A0A9W7LE75_9STRA</name>
<proteinExistence type="predicted"/>
<evidence type="ECO:0000256" key="1">
    <source>
        <dbReference type="SAM" id="MobiDB-lite"/>
    </source>
</evidence>
<feature type="compositionally biased region" description="Basic residues" evidence="1">
    <location>
        <begin position="8"/>
        <end position="21"/>
    </location>
</feature>
<keyword evidence="3" id="KW-1185">Reference proteome</keyword>
<feature type="region of interest" description="Disordered" evidence="1">
    <location>
        <begin position="517"/>
        <end position="565"/>
    </location>
</feature>
<dbReference type="AlphaFoldDB" id="A0A9W7LE75"/>
<organism evidence="2 3">
    <name type="scientific">Triparma columacea</name>
    <dbReference type="NCBI Taxonomy" id="722753"/>
    <lineage>
        <taxon>Eukaryota</taxon>
        <taxon>Sar</taxon>
        <taxon>Stramenopiles</taxon>
        <taxon>Ochrophyta</taxon>
        <taxon>Bolidophyceae</taxon>
        <taxon>Parmales</taxon>
        <taxon>Triparmaceae</taxon>
        <taxon>Triparma</taxon>
    </lineage>
</organism>
<evidence type="ECO:0000313" key="2">
    <source>
        <dbReference type="EMBL" id="GMI47244.1"/>
    </source>
</evidence>
<dbReference type="OrthoDB" id="10385324at2759"/>
<reference evidence="3" key="1">
    <citation type="journal article" date="2023" name="Commun. Biol.">
        <title>Genome analysis of Parmales, the sister group of diatoms, reveals the evolutionary specialization of diatoms from phago-mixotrophs to photoautotrophs.</title>
        <authorList>
            <person name="Ban H."/>
            <person name="Sato S."/>
            <person name="Yoshikawa S."/>
            <person name="Yamada K."/>
            <person name="Nakamura Y."/>
            <person name="Ichinomiya M."/>
            <person name="Sato N."/>
            <person name="Blanc-Mathieu R."/>
            <person name="Endo H."/>
            <person name="Kuwata A."/>
            <person name="Ogata H."/>
        </authorList>
    </citation>
    <scope>NUCLEOTIDE SEQUENCE [LARGE SCALE GENOMIC DNA]</scope>
</reference>